<dbReference type="Pfam" id="PF01928">
    <property type="entry name" value="CYTH"/>
    <property type="match status" value="1"/>
</dbReference>
<proteinExistence type="predicted"/>
<dbReference type="EMBL" id="AP018929">
    <property type="protein sequence ID" value="BBG24480.1"/>
    <property type="molecule type" value="Genomic_DNA"/>
</dbReference>
<dbReference type="EMBL" id="AP018930">
    <property type="protein sequence ID" value="BBG27238.1"/>
    <property type="molecule type" value="Genomic_DNA"/>
</dbReference>
<evidence type="ECO:0000313" key="3">
    <source>
        <dbReference type="EMBL" id="BBG27238.1"/>
    </source>
</evidence>
<feature type="domain" description="CYTH" evidence="1">
    <location>
        <begin position="1"/>
        <end position="174"/>
    </location>
</feature>
<evidence type="ECO:0000313" key="2">
    <source>
        <dbReference type="EMBL" id="BBG24480.1"/>
    </source>
</evidence>
<dbReference type="RefSeq" id="WP_054844892.1">
    <property type="nucleotide sequence ID" value="NZ_AP018929.1"/>
</dbReference>
<dbReference type="InterPro" id="IPR023577">
    <property type="entry name" value="CYTH_domain"/>
</dbReference>
<dbReference type="PANTHER" id="PTHR21028:SF2">
    <property type="entry name" value="CYTH DOMAIN-CONTAINING PROTEIN"/>
    <property type="match status" value="1"/>
</dbReference>
<dbReference type="Proteomes" id="UP000322983">
    <property type="component" value="Chromosome"/>
</dbReference>
<reference evidence="2 4" key="2">
    <citation type="journal article" date="2020" name="Int. J. Syst. Evol. Microbiol.">
        <title>Sulfuracidifex tepidarius gen. nov., sp. nov. and transfer of Sulfolobus metallicus Huber and Stetter 1992 to the genus Sulfuracidifex as Sulfuracidifex metallicus comb. nov.</title>
        <authorList>
            <person name="Itoh T."/>
            <person name="Miura T."/>
            <person name="Sakai H.D."/>
            <person name="Kato S."/>
            <person name="Ohkuma M."/>
            <person name="Takashina T."/>
        </authorList>
    </citation>
    <scope>NUCLEOTIDE SEQUENCE [LARGE SCALE GENOMIC DNA]</scope>
    <source>
        <strain evidence="2 4">IC-006</strain>
        <strain evidence="3">IC-007</strain>
    </source>
</reference>
<accession>A0A510DWX4</accession>
<dbReference type="InterPro" id="IPR008173">
    <property type="entry name" value="Adenylyl_cyclase_CyaB"/>
</dbReference>
<dbReference type="NCBIfam" id="TIGR00318">
    <property type="entry name" value="cyaB"/>
    <property type="match status" value="1"/>
</dbReference>
<evidence type="ECO:0000313" key="4">
    <source>
        <dbReference type="Proteomes" id="UP000322983"/>
    </source>
</evidence>
<dbReference type="Proteomes" id="UP000325030">
    <property type="component" value="Chromosome"/>
</dbReference>
<protein>
    <recommendedName>
        <fullName evidence="1">CYTH domain-containing protein</fullName>
    </recommendedName>
</protein>
<dbReference type="InterPro" id="IPR033469">
    <property type="entry name" value="CYTH-like_dom_sf"/>
</dbReference>
<dbReference type="AlphaFoldDB" id="A0A510DWX4"/>
<dbReference type="OrthoDB" id="46040at2157"/>
<evidence type="ECO:0000259" key="1">
    <source>
        <dbReference type="PROSITE" id="PS51707"/>
    </source>
</evidence>
<dbReference type="KEGG" id="step:IC006_1801"/>
<dbReference type="SUPFAM" id="SSF55154">
    <property type="entry name" value="CYTH-like phosphatases"/>
    <property type="match status" value="1"/>
</dbReference>
<dbReference type="PROSITE" id="PS51707">
    <property type="entry name" value="CYTH"/>
    <property type="match status" value="1"/>
</dbReference>
<keyword evidence="4" id="KW-1185">Reference proteome</keyword>
<dbReference type="Gene3D" id="2.40.320.10">
    <property type="entry name" value="Hypothetical Protein Pfu-838710-001"/>
    <property type="match status" value="1"/>
</dbReference>
<dbReference type="STRING" id="1294262.GCA_001316085_00215"/>
<dbReference type="CDD" id="cd07890">
    <property type="entry name" value="CYTH-like_AC_IV-like"/>
    <property type="match status" value="1"/>
</dbReference>
<organism evidence="2 4">
    <name type="scientific">Sulfuracidifex tepidarius</name>
    <dbReference type="NCBI Taxonomy" id="1294262"/>
    <lineage>
        <taxon>Archaea</taxon>
        <taxon>Thermoproteota</taxon>
        <taxon>Thermoprotei</taxon>
        <taxon>Sulfolobales</taxon>
        <taxon>Sulfolobaceae</taxon>
        <taxon>Sulfuracidifex</taxon>
    </lineage>
</organism>
<dbReference type="GeneID" id="41718119"/>
<sequence>MIEREVKLKLKSPSLEELEKLLERRSVKLDEEVQEDIYFNYKYRDFKDSDEAVRLRKSNNEYELTYKGPKTGNYGKSREEITVRISEKDVQNINIIMERIGLYKAFTVKKTRKNFKIDSYIISLDRVEGLGDFVEVEGQDVTESQLKDFFQKFIDDFQIKGEVTNISYLELLLRGYDKSK</sequence>
<evidence type="ECO:0000313" key="5">
    <source>
        <dbReference type="Proteomes" id="UP000325030"/>
    </source>
</evidence>
<gene>
    <name evidence="2" type="ORF">IC006_1801</name>
    <name evidence="3" type="ORF">IC007_1779</name>
</gene>
<dbReference type="PANTHER" id="PTHR21028">
    <property type="entry name" value="SI:CH211-156B7.4"/>
    <property type="match status" value="1"/>
</dbReference>
<accession>A0A510E5C1</accession>
<dbReference type="SMART" id="SM01118">
    <property type="entry name" value="CYTH"/>
    <property type="match status" value="1"/>
</dbReference>
<reference evidence="5" key="1">
    <citation type="submission" date="2018-09" db="EMBL/GenBank/DDBJ databases">
        <title>Complete Genome Sequencing of Sulfolobus sp. JCM 16834.</title>
        <authorList>
            <person name="Kato S."/>
            <person name="Itoh T."/>
            <person name="Ohkuma M."/>
        </authorList>
    </citation>
    <scope>NUCLEOTIDE SEQUENCE [LARGE SCALE GENOMIC DNA]</scope>
    <source>
        <strain evidence="5">IC-007</strain>
    </source>
</reference>
<name>A0A510DWX4_9CREN</name>